<feature type="chain" id="PRO_5015550314" evidence="1">
    <location>
        <begin position="26"/>
        <end position="425"/>
    </location>
</feature>
<evidence type="ECO:0000313" key="2">
    <source>
        <dbReference type="EMBL" id="PVU94569.1"/>
    </source>
</evidence>
<dbReference type="EMBL" id="MBFR01000085">
    <property type="protein sequence ID" value="PVU94569.1"/>
    <property type="molecule type" value="Genomic_DNA"/>
</dbReference>
<comment type="caution">
    <text evidence="2">The sequence shown here is derived from an EMBL/GenBank/DDBJ whole genome shotgun (WGS) entry which is preliminary data.</text>
</comment>
<protein>
    <submittedName>
        <fullName evidence="2">Uncharacterized protein</fullName>
    </submittedName>
</protein>
<sequence>MKTSQFVLPLGYIAVALFTFDASNGFANAQEAADSPLGVQEVLDIPSGAQGVAPAPASAPVPEGGKGRANRGLGSLLGSLVPGNLVSNLVGSLTPGMLSGFVDKYVGTPETVQPGYIQKTIYEIGKKIGSTDPQTIKDDMYEFSETASESAIGMVMQGLDAAIEVVSSLDPTILSGHIVKLGPIVAKVNPTKLREDVAVAARILNSPQCKSMVELVQSKINKNKNVINFDLAGIVKTVSDYVTSISAKKDEDMAAEITKLSNSISEITPKAIGDFINSGVKALESITEKDVRDVTTNLSKHILSITNEQVASLQKQISNSIIGISPKMIESLTVSIADMAGKQKLSNIRSIFVILKDNIDSVKPETVKKCLGYLSTSVESQSPANIVLGLKTMSVSVTKASDEILSEVVAKILKVLVVMGKAVQA</sequence>
<dbReference type="Proteomes" id="UP000245383">
    <property type="component" value="Unassembled WGS sequence"/>
</dbReference>
<evidence type="ECO:0000256" key="1">
    <source>
        <dbReference type="SAM" id="SignalP"/>
    </source>
</evidence>
<reference evidence="2 3" key="1">
    <citation type="journal article" date="2018" name="MBio">
        <title>Comparative Genomics Reveals the Core Gene Toolbox for the Fungus-Insect Symbiosis.</title>
        <authorList>
            <person name="Wang Y."/>
            <person name="Stata M."/>
            <person name="Wang W."/>
            <person name="Stajich J.E."/>
            <person name="White M.M."/>
            <person name="Moncalvo J.M."/>
        </authorList>
    </citation>
    <scope>NUCLEOTIDE SEQUENCE [LARGE SCALE GENOMIC DNA]</scope>
    <source>
        <strain evidence="2 3">SWE-8-4</strain>
    </source>
</reference>
<feature type="signal peptide" evidence="1">
    <location>
        <begin position="1"/>
        <end position="25"/>
    </location>
</feature>
<keyword evidence="1" id="KW-0732">Signal</keyword>
<dbReference type="AlphaFoldDB" id="A0A2T9YQF7"/>
<accession>A0A2T9YQF7</accession>
<name>A0A2T9YQF7_9FUNG</name>
<evidence type="ECO:0000313" key="3">
    <source>
        <dbReference type="Proteomes" id="UP000245383"/>
    </source>
</evidence>
<proteinExistence type="predicted"/>
<organism evidence="2 3">
    <name type="scientific">Smittium simulii</name>
    <dbReference type="NCBI Taxonomy" id="133385"/>
    <lineage>
        <taxon>Eukaryota</taxon>
        <taxon>Fungi</taxon>
        <taxon>Fungi incertae sedis</taxon>
        <taxon>Zoopagomycota</taxon>
        <taxon>Kickxellomycotina</taxon>
        <taxon>Harpellomycetes</taxon>
        <taxon>Harpellales</taxon>
        <taxon>Legeriomycetaceae</taxon>
        <taxon>Smittium</taxon>
    </lineage>
</organism>
<keyword evidence="3" id="KW-1185">Reference proteome</keyword>
<gene>
    <name evidence="2" type="ORF">BB561_002468</name>
</gene>